<dbReference type="RefSeq" id="WP_181731268.1">
    <property type="nucleotide sequence ID" value="NZ_JACEIR010000002.1"/>
</dbReference>
<accession>A0A8I1A8Q8</accession>
<protein>
    <submittedName>
        <fullName evidence="1">Uncharacterized protein</fullName>
    </submittedName>
</protein>
<dbReference type="AlphaFoldDB" id="A0A8I1A8Q8"/>
<reference evidence="1 2" key="1">
    <citation type="submission" date="2020-12" db="EMBL/GenBank/DDBJ databases">
        <title>WGS of Thermoactinomyces spp.</title>
        <authorList>
            <person name="Cheng K."/>
        </authorList>
    </citation>
    <scope>NUCLEOTIDE SEQUENCE [LARGE SCALE GENOMIC DNA]</scope>
    <source>
        <strain evidence="2">CICC 10671\DSM 43846</strain>
    </source>
</reference>
<evidence type="ECO:0000313" key="2">
    <source>
        <dbReference type="Proteomes" id="UP000633619"/>
    </source>
</evidence>
<dbReference type="EMBL" id="JAECVW010000003">
    <property type="protein sequence ID" value="MBH8594935.1"/>
    <property type="molecule type" value="Genomic_DNA"/>
</dbReference>
<comment type="caution">
    <text evidence="1">The sequence shown here is derived from an EMBL/GenBank/DDBJ whole genome shotgun (WGS) entry which is preliminary data.</text>
</comment>
<name>A0A8I1A8Q8_THEIN</name>
<sequence length="117" mass="14010">MKPHSFQIPYSVVDKLPPIERFVYYELSRLASPVAKKDTIFRVNIPPRGLIINHFRLAKEMDFPYSRVSFAMEQLEKKELIEIHPLNNKEFRSYYLVYVRKVYQENEIPLSPPEFSF</sequence>
<organism evidence="1 2">
    <name type="scientific">Thermoactinomyces intermedius</name>
    <dbReference type="NCBI Taxonomy" id="2024"/>
    <lineage>
        <taxon>Bacteria</taxon>
        <taxon>Bacillati</taxon>
        <taxon>Bacillota</taxon>
        <taxon>Bacilli</taxon>
        <taxon>Bacillales</taxon>
        <taxon>Thermoactinomycetaceae</taxon>
        <taxon>Thermoactinomyces</taxon>
    </lineage>
</organism>
<evidence type="ECO:0000313" key="1">
    <source>
        <dbReference type="EMBL" id="MBH8594935.1"/>
    </source>
</evidence>
<keyword evidence="2" id="KW-1185">Reference proteome</keyword>
<dbReference type="Proteomes" id="UP000633619">
    <property type="component" value="Unassembled WGS sequence"/>
</dbReference>
<gene>
    <name evidence="1" type="ORF">I8U20_06280</name>
</gene>
<proteinExistence type="predicted"/>